<dbReference type="InterPro" id="IPR021759">
    <property type="entry name" value="WxLIP_HBD"/>
</dbReference>
<organism evidence="3 4">
    <name type="scientific">Siminovitchia sediminis</name>
    <dbReference type="NCBI Taxonomy" id="1274353"/>
    <lineage>
        <taxon>Bacteria</taxon>
        <taxon>Bacillati</taxon>
        <taxon>Bacillota</taxon>
        <taxon>Bacilli</taxon>
        <taxon>Bacillales</taxon>
        <taxon>Bacillaceae</taxon>
        <taxon>Siminovitchia</taxon>
    </lineage>
</organism>
<keyword evidence="1" id="KW-0472">Membrane</keyword>
<keyword evidence="4" id="KW-1185">Reference proteome</keyword>
<name>A0ABW4KAL8_9BACI</name>
<dbReference type="RefSeq" id="WP_380771486.1">
    <property type="nucleotide sequence ID" value="NZ_JBHUEO010000002.1"/>
</dbReference>
<dbReference type="Proteomes" id="UP001597301">
    <property type="component" value="Unassembled WGS sequence"/>
</dbReference>
<evidence type="ECO:0000313" key="4">
    <source>
        <dbReference type="Proteomes" id="UP001597301"/>
    </source>
</evidence>
<keyword evidence="1" id="KW-0812">Transmembrane</keyword>
<accession>A0ABW4KAL8</accession>
<keyword evidence="1" id="KW-1133">Transmembrane helix</keyword>
<dbReference type="Pfam" id="PF11797">
    <property type="entry name" value="WxLIP_HBD"/>
    <property type="match status" value="1"/>
</dbReference>
<dbReference type="EMBL" id="JBHUEO010000002">
    <property type="protein sequence ID" value="MFD1705230.1"/>
    <property type="molecule type" value="Genomic_DNA"/>
</dbReference>
<sequence>MFKYQKKIELDGGESKIVRLKVNMPKMEGTILGAVAFQGEGEIEESNNKGVSFEIKNEINTVYGIAVNFPTTKNYSFKIGKPFLEPMPSYYAVRLPITMDSPLLLKDVQIDYEVEFKGEKLFFSKEKIDFAPMTKTNFSIPFDYEEIEQNKPYILKGTLTYKDKDGVEQTMDFKSQFEYTVKKDKNDNKITKVLKAPIEKGGFPYWILLLFPVIGIVVYMKKKTKYFVLLTDEQPSLIIDKESPNFDKLQPKNKTANDHNYKFVHYYTKKQSEQNGEYYYAYHKTINNKNDRV</sequence>
<gene>
    <name evidence="3" type="ORF">ACFSCZ_00510</name>
</gene>
<evidence type="ECO:0000313" key="3">
    <source>
        <dbReference type="EMBL" id="MFD1705230.1"/>
    </source>
</evidence>
<feature type="transmembrane region" description="Helical" evidence="1">
    <location>
        <begin position="203"/>
        <end position="220"/>
    </location>
</feature>
<comment type="caution">
    <text evidence="3">The sequence shown here is derived from an EMBL/GenBank/DDBJ whole genome shotgun (WGS) entry which is preliminary data.</text>
</comment>
<reference evidence="4" key="1">
    <citation type="journal article" date="2019" name="Int. J. Syst. Evol. Microbiol.">
        <title>The Global Catalogue of Microorganisms (GCM) 10K type strain sequencing project: providing services to taxonomists for standard genome sequencing and annotation.</title>
        <authorList>
            <consortium name="The Broad Institute Genomics Platform"/>
            <consortium name="The Broad Institute Genome Sequencing Center for Infectious Disease"/>
            <person name="Wu L."/>
            <person name="Ma J."/>
        </authorList>
    </citation>
    <scope>NUCLEOTIDE SEQUENCE [LARGE SCALE GENOMIC DNA]</scope>
    <source>
        <strain evidence="4">CGMCC 1.12295</strain>
    </source>
</reference>
<evidence type="ECO:0000256" key="1">
    <source>
        <dbReference type="SAM" id="Phobius"/>
    </source>
</evidence>
<proteinExistence type="predicted"/>
<feature type="domain" description="WxL Interacting Protein host binding" evidence="2">
    <location>
        <begin position="53"/>
        <end position="188"/>
    </location>
</feature>
<evidence type="ECO:0000259" key="2">
    <source>
        <dbReference type="Pfam" id="PF11797"/>
    </source>
</evidence>
<protein>
    <submittedName>
        <fullName evidence="3">WxL protein host-binding domain-containing protein</fullName>
    </submittedName>
</protein>